<name>A0A2S7T6Z9_9FLAO</name>
<protein>
    <submittedName>
        <fullName evidence="1">Flagellin biosynthesis protein FlgD</fullName>
    </submittedName>
</protein>
<dbReference type="RefSeq" id="WP_105001012.1">
    <property type="nucleotide sequence ID" value="NZ_MQVX01000001.1"/>
</dbReference>
<dbReference type="AlphaFoldDB" id="A0A2S7T6Z9"/>
<keyword evidence="2" id="KW-1185">Reference proteome</keyword>
<sequence length="167" mass="19058">MKRKITLFTGLFSLLLISSLLVSFNPGPTKVSYKCMIQLTNYNGHGAYVVVSLLDKDGKYVETLYVQGDDEEWYHDIPEWWSFYEKDQSDIDAITGATVGGGQRTIQVIQLPADKINAGYQLRFETAVEDQKYYADDLQFELTTENLKTKKEGKGYIRYVRMIPASS</sequence>
<comment type="caution">
    <text evidence="1">The sequence shown here is derived from an EMBL/GenBank/DDBJ whole genome shotgun (WGS) entry which is preliminary data.</text>
</comment>
<reference evidence="2" key="1">
    <citation type="submission" date="2016-11" db="EMBL/GenBank/DDBJ databases">
        <title>Trade-off between light-utilization and light-protection in marine flavobacteria.</title>
        <authorList>
            <person name="Kumagai Y."/>
            <person name="Yoshizawa S."/>
            <person name="Kogure K."/>
        </authorList>
    </citation>
    <scope>NUCLEOTIDE SEQUENCE [LARGE SCALE GENOMIC DNA]</scope>
    <source>
        <strain evidence="2">SG-18</strain>
    </source>
</reference>
<dbReference type="Proteomes" id="UP000239366">
    <property type="component" value="Unassembled WGS sequence"/>
</dbReference>
<dbReference type="EMBL" id="MQVX01000001">
    <property type="protein sequence ID" value="PQJ15361.1"/>
    <property type="molecule type" value="Genomic_DNA"/>
</dbReference>
<dbReference type="Pfam" id="PF10029">
    <property type="entry name" value="DUF2271"/>
    <property type="match status" value="1"/>
</dbReference>
<keyword evidence="1" id="KW-0282">Flagellum</keyword>
<accession>A0A2S7T6Z9</accession>
<gene>
    <name evidence="1" type="ORF">BST99_06055</name>
</gene>
<evidence type="ECO:0000313" key="2">
    <source>
        <dbReference type="Proteomes" id="UP000239366"/>
    </source>
</evidence>
<keyword evidence="1" id="KW-0969">Cilium</keyword>
<dbReference type="OrthoDB" id="1430845at2"/>
<keyword evidence="1" id="KW-0966">Cell projection</keyword>
<organism evidence="1 2">
    <name type="scientific">Aureicoccus marinus</name>
    <dbReference type="NCBI Taxonomy" id="754435"/>
    <lineage>
        <taxon>Bacteria</taxon>
        <taxon>Pseudomonadati</taxon>
        <taxon>Bacteroidota</taxon>
        <taxon>Flavobacteriia</taxon>
        <taxon>Flavobacteriales</taxon>
        <taxon>Flavobacteriaceae</taxon>
        <taxon>Aureicoccus</taxon>
    </lineage>
</organism>
<dbReference type="InterPro" id="IPR014469">
    <property type="entry name" value="DUF2271"/>
</dbReference>
<evidence type="ECO:0000313" key="1">
    <source>
        <dbReference type="EMBL" id="PQJ15361.1"/>
    </source>
</evidence>
<proteinExistence type="predicted"/>